<organism evidence="1 2">
    <name type="scientific">Vibrio scophthalmi</name>
    <dbReference type="NCBI Taxonomy" id="45658"/>
    <lineage>
        <taxon>Bacteria</taxon>
        <taxon>Pseudomonadati</taxon>
        <taxon>Pseudomonadota</taxon>
        <taxon>Gammaproteobacteria</taxon>
        <taxon>Vibrionales</taxon>
        <taxon>Vibrionaceae</taxon>
        <taxon>Vibrio</taxon>
    </lineage>
</organism>
<dbReference type="Proteomes" id="UP000095131">
    <property type="component" value="Unassembled WGS sequence"/>
</dbReference>
<name>A0A1E3WJ09_9VIBR</name>
<proteinExistence type="predicted"/>
<dbReference type="EMBL" id="MDCJ01000003">
    <property type="protein sequence ID" value="ODS09753.1"/>
    <property type="molecule type" value="Genomic_DNA"/>
</dbReference>
<dbReference type="AlphaFoldDB" id="A0A1E3WJ09"/>
<gene>
    <name evidence="1" type="ORF">VSF3289_03215</name>
</gene>
<comment type="caution">
    <text evidence="1">The sequence shown here is derived from an EMBL/GenBank/DDBJ whole genome shotgun (WGS) entry which is preliminary data.</text>
</comment>
<evidence type="ECO:0000313" key="2">
    <source>
        <dbReference type="Proteomes" id="UP000095131"/>
    </source>
</evidence>
<sequence>MMGDIAKEKIKYVRNFTFDDVNTIKIDPMMPYHDKRKPFVNKWFSSSDGYDVNAFIKLCSKKNIDRLEKERGACVVYTHFASGFVNENGELNDDFKKCIDYISTRNGWFVPCGQLLDYLEGNQTSRVGRFYLLKLNAKWLIDRCKKFITYGE</sequence>
<dbReference type="OrthoDB" id="2299938at2"/>
<accession>A0A1E3WJ09</accession>
<evidence type="ECO:0000313" key="1">
    <source>
        <dbReference type="EMBL" id="ODS09753.1"/>
    </source>
</evidence>
<protein>
    <submittedName>
        <fullName evidence="1">Uncharacterized protein</fullName>
    </submittedName>
</protein>
<reference evidence="1 2" key="1">
    <citation type="submission" date="2016-08" db="EMBL/GenBank/DDBJ databases">
        <title>Genome sequencing of Vibrio scophthalmi strain FP3289, an isolated from Paralichthys olivaceus.</title>
        <authorList>
            <person name="Han H.-J."/>
        </authorList>
    </citation>
    <scope>NUCLEOTIDE SEQUENCE [LARGE SCALE GENOMIC DNA]</scope>
    <source>
        <strain evidence="1 2">FP3289</strain>
    </source>
</reference>
<dbReference type="RefSeq" id="WP_069447403.1">
    <property type="nucleotide sequence ID" value="NZ_MDCJ01000003.1"/>
</dbReference>